<comment type="caution">
    <text evidence="2">The sequence shown here is derived from an EMBL/GenBank/DDBJ whole genome shotgun (WGS) entry which is preliminary data.</text>
</comment>
<dbReference type="AlphaFoldDB" id="A0AAD8FY72"/>
<sequence>MSTLKTAFSQPPRTPPSAHNNGCAESNGNLVSQNNNVCRKTFTRKDALRCPKDVYGQPSTYRWKTEYDQAYSLNDDGTWKTETL</sequence>
<proteinExistence type="predicted"/>
<evidence type="ECO:0000313" key="3">
    <source>
        <dbReference type="Proteomes" id="UP001230051"/>
    </source>
</evidence>
<accession>A0AAD8FY72</accession>
<protein>
    <submittedName>
        <fullName evidence="2">Uncharacterized protein</fullName>
    </submittedName>
</protein>
<dbReference type="EMBL" id="JAGXEW010000020">
    <property type="protein sequence ID" value="KAK1160503.1"/>
    <property type="molecule type" value="Genomic_DNA"/>
</dbReference>
<name>A0AAD8FY72_ACIOX</name>
<dbReference type="Proteomes" id="UP001230051">
    <property type="component" value="Unassembled WGS sequence"/>
</dbReference>
<keyword evidence="3" id="KW-1185">Reference proteome</keyword>
<gene>
    <name evidence="2" type="ORF">AOXY_G20729</name>
</gene>
<feature type="region of interest" description="Disordered" evidence="1">
    <location>
        <begin position="1"/>
        <end position="30"/>
    </location>
</feature>
<evidence type="ECO:0000313" key="2">
    <source>
        <dbReference type="EMBL" id="KAK1160503.1"/>
    </source>
</evidence>
<organism evidence="2 3">
    <name type="scientific">Acipenser oxyrinchus oxyrinchus</name>
    <dbReference type="NCBI Taxonomy" id="40147"/>
    <lineage>
        <taxon>Eukaryota</taxon>
        <taxon>Metazoa</taxon>
        <taxon>Chordata</taxon>
        <taxon>Craniata</taxon>
        <taxon>Vertebrata</taxon>
        <taxon>Euteleostomi</taxon>
        <taxon>Actinopterygii</taxon>
        <taxon>Chondrostei</taxon>
        <taxon>Acipenseriformes</taxon>
        <taxon>Acipenseridae</taxon>
        <taxon>Acipenser</taxon>
    </lineage>
</organism>
<reference evidence="2" key="1">
    <citation type="submission" date="2022-02" db="EMBL/GenBank/DDBJ databases">
        <title>Atlantic sturgeon de novo genome assembly.</title>
        <authorList>
            <person name="Stock M."/>
            <person name="Klopp C."/>
            <person name="Guiguen Y."/>
            <person name="Cabau C."/>
            <person name="Parinello H."/>
            <person name="Santidrian Yebra-Pimentel E."/>
            <person name="Kuhl H."/>
            <person name="Dirks R.P."/>
            <person name="Guessner J."/>
            <person name="Wuertz S."/>
            <person name="Du K."/>
            <person name="Schartl M."/>
        </authorList>
    </citation>
    <scope>NUCLEOTIDE SEQUENCE</scope>
    <source>
        <strain evidence="2">STURGEONOMICS-FGT-2020</strain>
        <tissue evidence="2">Whole blood</tissue>
    </source>
</reference>
<evidence type="ECO:0000256" key="1">
    <source>
        <dbReference type="SAM" id="MobiDB-lite"/>
    </source>
</evidence>